<sequence length="78" mass="8207">MTWKNLALVLSGILIGCAGGAAGRALADYPAQAPRFEHMCLGPSSSVSGINDDVTKAGNEGWELVTMTQGIVCFKRPR</sequence>
<proteinExistence type="predicted"/>
<keyword evidence="1" id="KW-0732">Signal</keyword>
<organism evidence="2 3">
    <name type="scientific">Nannocystis punicea</name>
    <dbReference type="NCBI Taxonomy" id="2995304"/>
    <lineage>
        <taxon>Bacteria</taxon>
        <taxon>Pseudomonadati</taxon>
        <taxon>Myxococcota</taxon>
        <taxon>Polyangia</taxon>
        <taxon>Nannocystales</taxon>
        <taxon>Nannocystaceae</taxon>
        <taxon>Nannocystis</taxon>
    </lineage>
</organism>
<dbReference type="Proteomes" id="UP001164459">
    <property type="component" value="Chromosome"/>
</dbReference>
<dbReference type="PROSITE" id="PS51257">
    <property type="entry name" value="PROKAR_LIPOPROTEIN"/>
    <property type="match status" value="1"/>
</dbReference>
<evidence type="ECO:0008006" key="4">
    <source>
        <dbReference type="Google" id="ProtNLM"/>
    </source>
</evidence>
<protein>
    <recommendedName>
        <fullName evidence="4">Lipoprotein</fullName>
    </recommendedName>
</protein>
<name>A0ABY7GSN2_9BACT</name>
<evidence type="ECO:0000313" key="3">
    <source>
        <dbReference type="Proteomes" id="UP001164459"/>
    </source>
</evidence>
<accession>A0ABY7GSN2</accession>
<feature type="signal peptide" evidence="1">
    <location>
        <begin position="1"/>
        <end position="27"/>
    </location>
</feature>
<keyword evidence="3" id="KW-1185">Reference proteome</keyword>
<dbReference type="EMBL" id="CP114040">
    <property type="protein sequence ID" value="WAS89874.1"/>
    <property type="molecule type" value="Genomic_DNA"/>
</dbReference>
<gene>
    <name evidence="2" type="ORF">O0S08_27085</name>
</gene>
<feature type="chain" id="PRO_5046604951" description="Lipoprotein" evidence="1">
    <location>
        <begin position="28"/>
        <end position="78"/>
    </location>
</feature>
<evidence type="ECO:0000313" key="2">
    <source>
        <dbReference type="EMBL" id="WAS89874.1"/>
    </source>
</evidence>
<dbReference type="RefSeq" id="WP_269032185.1">
    <property type="nucleotide sequence ID" value="NZ_CP114040.1"/>
</dbReference>
<reference evidence="2" key="1">
    <citation type="submission" date="2022-11" db="EMBL/GenBank/DDBJ databases">
        <title>Minimal conservation of predation-associated metabolite biosynthetic gene clusters underscores biosynthetic potential of Myxococcota including descriptions for ten novel species: Archangium lansinium sp. nov., Myxococcus landrumus sp. nov., Nannocystis bai.</title>
        <authorList>
            <person name="Ahearne A."/>
            <person name="Stevens C."/>
            <person name="Dowd S."/>
        </authorList>
    </citation>
    <scope>NUCLEOTIDE SEQUENCE</scope>
    <source>
        <strain evidence="2">Fl3</strain>
    </source>
</reference>
<evidence type="ECO:0000256" key="1">
    <source>
        <dbReference type="SAM" id="SignalP"/>
    </source>
</evidence>